<dbReference type="Gene3D" id="1.10.1060.10">
    <property type="entry name" value="Alpha-helical ferredoxin"/>
    <property type="match status" value="1"/>
</dbReference>
<dbReference type="PROSITE" id="PS51379">
    <property type="entry name" value="4FE4S_FER_2"/>
    <property type="match status" value="1"/>
</dbReference>
<dbReference type="GO" id="GO:0016491">
    <property type="term" value="F:oxidoreductase activity"/>
    <property type="evidence" value="ECO:0007669"/>
    <property type="project" value="UniProtKB-KW"/>
</dbReference>
<dbReference type="InterPro" id="IPR017896">
    <property type="entry name" value="4Fe4S_Fe-S-bd"/>
</dbReference>
<evidence type="ECO:0000259" key="6">
    <source>
        <dbReference type="PROSITE" id="PS51379"/>
    </source>
</evidence>
<organism evidence="7 8">
    <name type="scientific">Williamwhitmania taraxaci</name>
    <dbReference type="NCBI Taxonomy" id="1640674"/>
    <lineage>
        <taxon>Bacteria</taxon>
        <taxon>Pseudomonadati</taxon>
        <taxon>Bacteroidota</taxon>
        <taxon>Bacteroidia</taxon>
        <taxon>Bacteroidales</taxon>
        <taxon>Williamwhitmaniaceae</taxon>
        <taxon>Williamwhitmania</taxon>
    </lineage>
</organism>
<dbReference type="GO" id="GO:0051539">
    <property type="term" value="F:4 iron, 4 sulfur cluster binding"/>
    <property type="evidence" value="ECO:0007669"/>
    <property type="project" value="UniProtKB-KW"/>
</dbReference>
<name>A0A1G6GV43_9BACT</name>
<evidence type="ECO:0000256" key="5">
    <source>
        <dbReference type="ARBA" id="ARBA00023014"/>
    </source>
</evidence>
<reference evidence="7 8" key="1">
    <citation type="submission" date="2016-09" db="EMBL/GenBank/DDBJ databases">
        <authorList>
            <person name="Capua I."/>
            <person name="De Benedictis P."/>
            <person name="Joannis T."/>
            <person name="Lombin L.H."/>
            <person name="Cattoli G."/>
        </authorList>
    </citation>
    <scope>NUCLEOTIDE SEQUENCE [LARGE SCALE GENOMIC DNA]</scope>
    <source>
        <strain evidence="7 8">A7P-90m</strain>
    </source>
</reference>
<keyword evidence="8" id="KW-1185">Reference proteome</keyword>
<proteinExistence type="predicted"/>
<gene>
    <name evidence="7" type="ORF">SAMN05216323_100457</name>
</gene>
<dbReference type="PANTHER" id="PTHR43255">
    <property type="entry name" value="IRON-SULFUR-BINDING OXIDOREDUCTASE FADF-RELATED-RELATED"/>
    <property type="match status" value="1"/>
</dbReference>
<accession>A0A1G6GV43</accession>
<dbReference type="GO" id="GO:0046872">
    <property type="term" value="F:metal ion binding"/>
    <property type="evidence" value="ECO:0007669"/>
    <property type="project" value="UniProtKB-KW"/>
</dbReference>
<keyword evidence="5" id="KW-0411">Iron-sulfur</keyword>
<sequence length="237" mass="26684">MGKLYDTLSKDIRFIEGISACINCGTCTAICPAAEVYNYQPRAILDAVQGKNEEAIEAYLKSDTIWYCGECMSCKTRCPRQNAPGLVIQALRTLSIEMGYFVESEKGRQQLALKRMVGESILDTGYCVYIDHIDTESFPEQGPVWDWLRDNAEQILPKMGANYKGEGPGALRKVPQEDLDELRSIFEVTGGMAWFDTIEEHSARKAKEMGLEIGTGKDSEYFYEVFNTNNQEKHTNS</sequence>
<keyword evidence="1" id="KW-0004">4Fe-4S</keyword>
<dbReference type="STRING" id="1640674.SAMN05216323_100457"/>
<evidence type="ECO:0000313" key="7">
    <source>
        <dbReference type="EMBL" id="SDB85849.1"/>
    </source>
</evidence>
<keyword evidence="3" id="KW-0560">Oxidoreductase</keyword>
<keyword evidence="2" id="KW-0479">Metal-binding</keyword>
<dbReference type="EMBL" id="FMYP01000004">
    <property type="protein sequence ID" value="SDB85849.1"/>
    <property type="molecule type" value="Genomic_DNA"/>
</dbReference>
<dbReference type="AlphaFoldDB" id="A0A1G6GV43"/>
<evidence type="ECO:0000256" key="1">
    <source>
        <dbReference type="ARBA" id="ARBA00022485"/>
    </source>
</evidence>
<feature type="domain" description="4Fe-4S ferredoxin-type" evidence="6">
    <location>
        <begin position="10"/>
        <end position="42"/>
    </location>
</feature>
<evidence type="ECO:0000256" key="3">
    <source>
        <dbReference type="ARBA" id="ARBA00023002"/>
    </source>
</evidence>
<dbReference type="Pfam" id="PF13183">
    <property type="entry name" value="Fer4_8"/>
    <property type="match status" value="1"/>
</dbReference>
<dbReference type="PROSITE" id="PS00198">
    <property type="entry name" value="4FE4S_FER_1"/>
    <property type="match status" value="2"/>
</dbReference>
<protein>
    <submittedName>
        <fullName evidence="7">Heterodisulfide reductase subunit C</fullName>
    </submittedName>
</protein>
<evidence type="ECO:0000256" key="4">
    <source>
        <dbReference type="ARBA" id="ARBA00023004"/>
    </source>
</evidence>
<dbReference type="RefSeq" id="WP_092435028.1">
    <property type="nucleotide sequence ID" value="NZ_FMYP01000004.1"/>
</dbReference>
<keyword evidence="4" id="KW-0408">Iron</keyword>
<evidence type="ECO:0000256" key="2">
    <source>
        <dbReference type="ARBA" id="ARBA00022723"/>
    </source>
</evidence>
<dbReference type="InterPro" id="IPR051460">
    <property type="entry name" value="HdrC_iron-sulfur_subunit"/>
</dbReference>
<dbReference type="PANTHER" id="PTHR43255:SF1">
    <property type="entry name" value="IRON-SULFUR-BINDING OXIDOREDUCTASE FADF-RELATED"/>
    <property type="match status" value="1"/>
</dbReference>
<dbReference type="InterPro" id="IPR009051">
    <property type="entry name" value="Helical_ferredxn"/>
</dbReference>
<dbReference type="SUPFAM" id="SSF46548">
    <property type="entry name" value="alpha-helical ferredoxin"/>
    <property type="match status" value="1"/>
</dbReference>
<dbReference type="OrthoDB" id="9769677at2"/>
<evidence type="ECO:0000313" key="8">
    <source>
        <dbReference type="Proteomes" id="UP000199452"/>
    </source>
</evidence>
<dbReference type="Proteomes" id="UP000199452">
    <property type="component" value="Unassembled WGS sequence"/>
</dbReference>
<dbReference type="GO" id="GO:0005886">
    <property type="term" value="C:plasma membrane"/>
    <property type="evidence" value="ECO:0007669"/>
    <property type="project" value="TreeGrafter"/>
</dbReference>
<dbReference type="InterPro" id="IPR017900">
    <property type="entry name" value="4Fe4S_Fe_S_CS"/>
</dbReference>